<dbReference type="GO" id="GO:0000272">
    <property type="term" value="P:polysaccharide catabolic process"/>
    <property type="evidence" value="ECO:0007669"/>
    <property type="project" value="UniProtKB-KW"/>
</dbReference>
<dbReference type="GO" id="GO:0008061">
    <property type="term" value="F:chitin binding"/>
    <property type="evidence" value="ECO:0007669"/>
    <property type="project" value="UniProtKB-KW"/>
</dbReference>
<feature type="non-terminal residue" evidence="15">
    <location>
        <position position="1"/>
    </location>
</feature>
<feature type="region of interest" description="Disordered" evidence="13">
    <location>
        <begin position="186"/>
        <end position="209"/>
    </location>
</feature>
<dbReference type="SUPFAM" id="SSF57625">
    <property type="entry name" value="Invertebrate chitin-binding proteins"/>
    <property type="match status" value="1"/>
</dbReference>
<organism evidence="15 16">
    <name type="scientific">Dendroctonus ponderosae</name>
    <name type="common">Mountain pine beetle</name>
    <dbReference type="NCBI Taxonomy" id="77166"/>
    <lineage>
        <taxon>Eukaryota</taxon>
        <taxon>Metazoa</taxon>
        <taxon>Ecdysozoa</taxon>
        <taxon>Arthropoda</taxon>
        <taxon>Hexapoda</taxon>
        <taxon>Insecta</taxon>
        <taxon>Pterygota</taxon>
        <taxon>Neoptera</taxon>
        <taxon>Endopterygota</taxon>
        <taxon>Coleoptera</taxon>
        <taxon>Polyphaga</taxon>
        <taxon>Cucujiformia</taxon>
        <taxon>Curculionidae</taxon>
        <taxon>Scolytinae</taxon>
        <taxon>Dendroctonus</taxon>
    </lineage>
</organism>
<evidence type="ECO:0000256" key="6">
    <source>
        <dbReference type="ARBA" id="ARBA00022801"/>
    </source>
</evidence>
<dbReference type="EC" id="3.2.1.14" evidence="3"/>
<keyword evidence="8" id="KW-1015">Disulfide bond</keyword>
<dbReference type="GO" id="GO:0005576">
    <property type="term" value="C:extracellular region"/>
    <property type="evidence" value="ECO:0007669"/>
    <property type="project" value="TreeGrafter"/>
</dbReference>
<dbReference type="InterPro" id="IPR036508">
    <property type="entry name" value="Chitin-bd_dom_sf"/>
</dbReference>
<dbReference type="Pfam" id="PF00704">
    <property type="entry name" value="Glyco_hydro_18"/>
    <property type="match status" value="2"/>
</dbReference>
<dbReference type="EMBL" id="KB630904">
    <property type="protein sequence ID" value="ERL83941.1"/>
    <property type="molecule type" value="Genomic_DNA"/>
</dbReference>
<dbReference type="PROSITE" id="PS51910">
    <property type="entry name" value="GH18_2"/>
    <property type="match status" value="2"/>
</dbReference>
<evidence type="ECO:0000256" key="3">
    <source>
        <dbReference type="ARBA" id="ARBA00012729"/>
    </source>
</evidence>
<feature type="region of interest" description="Disordered" evidence="13">
    <location>
        <begin position="101"/>
        <end position="132"/>
    </location>
</feature>
<dbReference type="GO" id="GO:0008843">
    <property type="term" value="F:endochitinase activity"/>
    <property type="evidence" value="ECO:0007669"/>
    <property type="project" value="UniProtKB-EC"/>
</dbReference>
<evidence type="ECO:0000256" key="4">
    <source>
        <dbReference type="ARBA" id="ARBA00022669"/>
    </source>
</evidence>
<dbReference type="STRING" id="77166.U4U044"/>
<dbReference type="SMART" id="SM00636">
    <property type="entry name" value="Glyco_18"/>
    <property type="match status" value="1"/>
</dbReference>
<evidence type="ECO:0000256" key="9">
    <source>
        <dbReference type="ARBA" id="ARBA00023277"/>
    </source>
</evidence>
<evidence type="ECO:0000313" key="16">
    <source>
        <dbReference type="Proteomes" id="UP000030742"/>
    </source>
</evidence>
<dbReference type="OrthoDB" id="76388at2759"/>
<keyword evidence="5" id="KW-0732">Signal</keyword>
<gene>
    <name evidence="15" type="ORF">D910_01234</name>
</gene>
<protein>
    <recommendedName>
        <fullName evidence="3">chitinase</fullName>
        <ecNumber evidence="3">3.2.1.14</ecNumber>
    </recommendedName>
</protein>
<keyword evidence="6 12" id="KW-0378">Hydrolase</keyword>
<dbReference type="PANTHER" id="PTHR11177:SF359">
    <property type="entry name" value="CHITINASE 10-RELATED"/>
    <property type="match status" value="1"/>
</dbReference>
<keyword evidence="9" id="KW-0119">Carbohydrate metabolism</keyword>
<dbReference type="SUPFAM" id="SSF54556">
    <property type="entry name" value="Chitinase insertion domain"/>
    <property type="match status" value="1"/>
</dbReference>
<evidence type="ECO:0000256" key="1">
    <source>
        <dbReference type="ARBA" id="ARBA00000822"/>
    </source>
</evidence>
<sequence length="603" mass="67433">NLFQICTNIQKKGWKIVRDRQGRIGPYAYLRDQWVSFDDIGMIRHKSEYIKAMGLGGGMIWALDLDDFRNECGCEEYPLLRTINRVLRDYKVADPKCVLGKGQHKPAVPSKPSTVKPTQKPPGWDVEGTSPEAPQPALEACNGNDFLPNTKQPISRLGFYTLQSCPSGLYWNKGHCDWPENTPCHPDSTTTEAPSGSADGGSSVPTVSTSIIDIPSSTQHYPSIEGEYKVVCYFTNWAWYRQGEGKYLPSDIDGSLCTHINYGFAVLDPNSLTIKPHDSWADIDNGKSKGIKVLIAIGGWNDSLGDKYSRLVNNPGARAKFISNVIEFIEQWGFDGLDLDWEYPKCWQVEQQVDCHKGPDSDKQGFASLVQELSQAFKPKGLLLSSAVSPSKAVIDAGYDVPALNRYFDWIAIMTYDFHGHWDKITGHVAPLYYYPEDIYDYFNANFSINYWIEKGADPKKLVMGMPLYGQSFTLADSSNYALNDPSYGPGEAGEFTRAGGFLAFYEICERVKSKSWTVKRDPLGRLGPYAHMGSQWVSYDDIADIRRKSQLVKTLGLGGGMIWALDLDDFRNRCGCGKHPLLKTLNHELRGTATDITMENCT</sequence>
<dbReference type="InterPro" id="IPR001579">
    <property type="entry name" value="Glyco_hydro_18_chit_AS"/>
</dbReference>
<dbReference type="InterPro" id="IPR001223">
    <property type="entry name" value="Glyco_hydro18_cat"/>
</dbReference>
<dbReference type="Proteomes" id="UP000030742">
    <property type="component" value="Unassembled WGS sequence"/>
</dbReference>
<evidence type="ECO:0000256" key="11">
    <source>
        <dbReference type="ARBA" id="ARBA00023326"/>
    </source>
</evidence>
<evidence type="ECO:0000256" key="13">
    <source>
        <dbReference type="SAM" id="MobiDB-lite"/>
    </source>
</evidence>
<feature type="domain" description="GH18" evidence="14">
    <location>
        <begin position="228"/>
        <end position="593"/>
    </location>
</feature>
<evidence type="ECO:0000256" key="7">
    <source>
        <dbReference type="ARBA" id="ARBA00023024"/>
    </source>
</evidence>
<keyword evidence="10 12" id="KW-0326">Glycosidase</keyword>
<feature type="domain" description="GH18" evidence="14">
    <location>
        <begin position="1"/>
        <end position="90"/>
    </location>
</feature>
<proteinExistence type="inferred from homology"/>
<dbReference type="PROSITE" id="PS01095">
    <property type="entry name" value="GH18_1"/>
    <property type="match status" value="1"/>
</dbReference>
<dbReference type="CDD" id="cd02872">
    <property type="entry name" value="GH18_chitolectin_chitotriosidase"/>
    <property type="match status" value="1"/>
</dbReference>
<comment type="catalytic activity">
    <reaction evidence="1">
        <text>Random endo-hydrolysis of N-acetyl-beta-D-glucosaminide (1-&gt;4)-beta-linkages in chitin and chitodextrins.</text>
        <dbReference type="EC" id="3.2.1.14"/>
    </reaction>
</comment>
<evidence type="ECO:0000256" key="2">
    <source>
        <dbReference type="ARBA" id="ARBA00009121"/>
    </source>
</evidence>
<dbReference type="InterPro" id="IPR050314">
    <property type="entry name" value="Glycosyl_Hydrlase_18"/>
</dbReference>
<dbReference type="Gene3D" id="3.10.50.10">
    <property type="match status" value="2"/>
</dbReference>
<dbReference type="SUPFAM" id="SSF51445">
    <property type="entry name" value="(Trans)glycosidases"/>
    <property type="match status" value="2"/>
</dbReference>
<dbReference type="GO" id="GO:0006032">
    <property type="term" value="P:chitin catabolic process"/>
    <property type="evidence" value="ECO:0007669"/>
    <property type="project" value="UniProtKB-KW"/>
</dbReference>
<dbReference type="InterPro" id="IPR029070">
    <property type="entry name" value="Chitinase_insertion_sf"/>
</dbReference>
<evidence type="ECO:0000259" key="14">
    <source>
        <dbReference type="PROSITE" id="PS51910"/>
    </source>
</evidence>
<evidence type="ECO:0000256" key="8">
    <source>
        <dbReference type="ARBA" id="ARBA00023157"/>
    </source>
</evidence>
<reference evidence="15 16" key="1">
    <citation type="journal article" date="2013" name="Genome Biol.">
        <title>Draft genome of the mountain pine beetle, Dendroctonus ponderosae Hopkins, a major forest pest.</title>
        <authorList>
            <person name="Keeling C.I."/>
            <person name="Yuen M.M."/>
            <person name="Liao N.Y."/>
            <person name="Docking T.R."/>
            <person name="Chan S.K."/>
            <person name="Taylor G.A."/>
            <person name="Palmquist D.L."/>
            <person name="Jackman S.D."/>
            <person name="Nguyen A."/>
            <person name="Li M."/>
            <person name="Henderson H."/>
            <person name="Janes J.K."/>
            <person name="Zhao Y."/>
            <person name="Pandoh P."/>
            <person name="Moore R."/>
            <person name="Sperling F.A."/>
            <person name="Huber D.P."/>
            <person name="Birol I."/>
            <person name="Jones S.J."/>
            <person name="Bohlmann J."/>
        </authorList>
    </citation>
    <scope>NUCLEOTIDE SEQUENCE</scope>
</reference>
<keyword evidence="4" id="KW-0147">Chitin-binding</keyword>
<dbReference type="InterPro" id="IPR017853">
    <property type="entry name" value="GH"/>
</dbReference>
<dbReference type="AlphaFoldDB" id="U4U044"/>
<accession>U4U044</accession>
<comment type="similarity">
    <text evidence="2">Belongs to the glycosyl hydrolase 18 family. Chitinase class II subfamily.</text>
</comment>
<evidence type="ECO:0000256" key="10">
    <source>
        <dbReference type="ARBA" id="ARBA00023295"/>
    </source>
</evidence>
<keyword evidence="7" id="KW-0146">Chitin degradation</keyword>
<dbReference type="InterPro" id="IPR011583">
    <property type="entry name" value="Chitinase_II/V-like_cat"/>
</dbReference>
<evidence type="ECO:0000256" key="12">
    <source>
        <dbReference type="RuleBase" id="RU000489"/>
    </source>
</evidence>
<name>U4U044_DENPD</name>
<keyword evidence="11" id="KW-0624">Polysaccharide degradation</keyword>
<dbReference type="PANTHER" id="PTHR11177">
    <property type="entry name" value="CHITINASE"/>
    <property type="match status" value="1"/>
</dbReference>
<evidence type="ECO:0000256" key="5">
    <source>
        <dbReference type="ARBA" id="ARBA00022729"/>
    </source>
</evidence>
<evidence type="ECO:0000313" key="15">
    <source>
        <dbReference type="EMBL" id="ERL83941.1"/>
    </source>
</evidence>
<dbReference type="Gene3D" id="3.20.20.80">
    <property type="entry name" value="Glycosidases"/>
    <property type="match status" value="2"/>
</dbReference>
<dbReference type="FunFam" id="3.10.50.10:FF:000004">
    <property type="entry name" value="Chitinase 5"/>
    <property type="match status" value="1"/>
</dbReference>